<dbReference type="Proteomes" id="UP001595912">
    <property type="component" value="Unassembled WGS sequence"/>
</dbReference>
<comment type="caution">
    <text evidence="1">The sequence shown here is derived from an EMBL/GenBank/DDBJ whole genome shotgun (WGS) entry which is preliminary data.</text>
</comment>
<accession>A0ABV9W7W2</accession>
<organism evidence="1 2">
    <name type="scientific">Dactylosporangium cerinum</name>
    <dbReference type="NCBI Taxonomy" id="1434730"/>
    <lineage>
        <taxon>Bacteria</taxon>
        <taxon>Bacillati</taxon>
        <taxon>Actinomycetota</taxon>
        <taxon>Actinomycetes</taxon>
        <taxon>Micromonosporales</taxon>
        <taxon>Micromonosporaceae</taxon>
        <taxon>Dactylosporangium</taxon>
    </lineage>
</organism>
<name>A0ABV9W7W2_9ACTN</name>
<reference evidence="2" key="1">
    <citation type="journal article" date="2019" name="Int. J. Syst. Evol. Microbiol.">
        <title>The Global Catalogue of Microorganisms (GCM) 10K type strain sequencing project: providing services to taxonomists for standard genome sequencing and annotation.</title>
        <authorList>
            <consortium name="The Broad Institute Genomics Platform"/>
            <consortium name="The Broad Institute Genome Sequencing Center for Infectious Disease"/>
            <person name="Wu L."/>
            <person name="Ma J."/>
        </authorList>
    </citation>
    <scope>NUCLEOTIDE SEQUENCE [LARGE SCALE GENOMIC DNA]</scope>
    <source>
        <strain evidence="2">CGMCC 4.7152</strain>
    </source>
</reference>
<dbReference type="RefSeq" id="WP_380123144.1">
    <property type="nucleotide sequence ID" value="NZ_JBHSIU010000054.1"/>
</dbReference>
<sequence length="133" mass="14745">MSGVAEVMVRDETMSGRELASWVLPDLPERITARELLRLRVRDEVARFNAVTTDVFRGLVRPAGARETPAGFVVRDGQRLDWEAQADVACAAFERNGFVMLVGDRQVDDLDQTIDLSRESAVSFIRLVPLVGG</sequence>
<evidence type="ECO:0000313" key="2">
    <source>
        <dbReference type="Proteomes" id="UP001595912"/>
    </source>
</evidence>
<proteinExistence type="predicted"/>
<evidence type="ECO:0000313" key="1">
    <source>
        <dbReference type="EMBL" id="MFC5003831.1"/>
    </source>
</evidence>
<gene>
    <name evidence="1" type="ORF">ACFPIJ_39160</name>
</gene>
<dbReference type="EMBL" id="JBHSIU010000054">
    <property type="protein sequence ID" value="MFC5003831.1"/>
    <property type="molecule type" value="Genomic_DNA"/>
</dbReference>
<keyword evidence="2" id="KW-1185">Reference proteome</keyword>
<protein>
    <submittedName>
        <fullName evidence="1">Uncharacterized protein</fullName>
    </submittedName>
</protein>